<dbReference type="eggNOG" id="COG2086">
    <property type="taxonomic scope" value="Bacteria"/>
</dbReference>
<dbReference type="InterPro" id="IPR014730">
    <property type="entry name" value="ETF_a/b_N"/>
</dbReference>
<keyword evidence="2" id="KW-0813">Transport</keyword>
<evidence type="ECO:0000313" key="6">
    <source>
        <dbReference type="Proteomes" id="UP000029986"/>
    </source>
</evidence>
<comment type="similarity">
    <text evidence="1">Belongs to the ETF beta-subunit/FixA family.</text>
</comment>
<dbReference type="FunFam" id="3.40.50.620:FF:000072">
    <property type="entry name" value="Protein FixA homolog"/>
    <property type="match status" value="1"/>
</dbReference>
<dbReference type="OrthoDB" id="9804960at2"/>
<evidence type="ECO:0000256" key="1">
    <source>
        <dbReference type="ARBA" id="ARBA00007557"/>
    </source>
</evidence>
<dbReference type="Gene3D" id="3.40.50.620">
    <property type="entry name" value="HUPs"/>
    <property type="match status" value="1"/>
</dbReference>
<dbReference type="PIRSF" id="PIRSF000090">
    <property type="entry name" value="Beta-ETF"/>
    <property type="match status" value="1"/>
</dbReference>
<dbReference type="CDD" id="cd01714">
    <property type="entry name" value="ETF_beta"/>
    <property type="match status" value="1"/>
</dbReference>
<dbReference type="InterPro" id="IPR012255">
    <property type="entry name" value="ETF_b"/>
</dbReference>
<dbReference type="InterPro" id="IPR033948">
    <property type="entry name" value="ETF_beta_N"/>
</dbReference>
<evidence type="ECO:0000259" key="4">
    <source>
        <dbReference type="SMART" id="SM00893"/>
    </source>
</evidence>
<dbReference type="HOGENOM" id="CLU_060196_2_2_6"/>
<evidence type="ECO:0000313" key="5">
    <source>
        <dbReference type="EMBL" id="AIU74330.1"/>
    </source>
</evidence>
<dbReference type="PANTHER" id="PTHR21294">
    <property type="entry name" value="ELECTRON TRANSFER FLAVOPROTEIN BETA-SUBUNIT"/>
    <property type="match status" value="1"/>
</dbReference>
<dbReference type="PATRIC" id="fig|1453496.5.peg.3974"/>
<proteinExistence type="inferred from homology"/>
<evidence type="ECO:0000256" key="3">
    <source>
        <dbReference type="ARBA" id="ARBA00040635"/>
    </source>
</evidence>
<dbReference type="RefSeq" id="WP_025798290.1">
    <property type="nucleotide sequence ID" value="NZ_CP009706.1"/>
</dbReference>
<sequence length="257" mass="27227">MKIIACYKLIPEEQDITVNSDGSLNLSKADAKISQFDLNAIEAAIGLKSLNDTIQITAMSVGGEALSNAKGRKDVLSRGPDELVVVSSAGLEKMLPHQTSALLAAAARKTGFDLILCGDGSADLYAQQVGLLLGEALGVASINGVSRIVSLSDDSIQVERTLEDEVETLTIPLPAVISVSTDINTPQIPSMKAILGAAKKPVTAWQPADLELPEITPYTELLSVQAPQQKARGRVIIEGDSDDQISEFAEHLRKVIS</sequence>
<dbReference type="Pfam" id="PF01012">
    <property type="entry name" value="ETF"/>
    <property type="match status" value="1"/>
</dbReference>
<dbReference type="PROSITE" id="PS01065">
    <property type="entry name" value="ETF_BETA"/>
    <property type="match status" value="1"/>
</dbReference>
<dbReference type="PANTHER" id="PTHR21294:SF17">
    <property type="entry name" value="PROTEIN FIXA"/>
    <property type="match status" value="1"/>
</dbReference>
<dbReference type="EMBL" id="CP009706">
    <property type="protein sequence ID" value="AIU74330.1"/>
    <property type="molecule type" value="Genomic_DNA"/>
</dbReference>
<dbReference type="SUPFAM" id="SSF52402">
    <property type="entry name" value="Adenine nucleotide alpha hydrolases-like"/>
    <property type="match status" value="1"/>
</dbReference>
<keyword evidence="6" id="KW-1185">Reference proteome</keyword>
<gene>
    <name evidence="5" type="ORF">AT03_19310</name>
</gene>
<dbReference type="GO" id="GO:0009055">
    <property type="term" value="F:electron transfer activity"/>
    <property type="evidence" value="ECO:0007669"/>
    <property type="project" value="InterPro"/>
</dbReference>
<keyword evidence="2" id="KW-0249">Electron transport</keyword>
<dbReference type="KEGG" id="hav:AT03_19310"/>
<dbReference type="InterPro" id="IPR014729">
    <property type="entry name" value="Rossmann-like_a/b/a_fold"/>
</dbReference>
<dbReference type="NCBIfam" id="NF002888">
    <property type="entry name" value="PRK03359.1"/>
    <property type="match status" value="1"/>
</dbReference>
<evidence type="ECO:0000256" key="2">
    <source>
        <dbReference type="ARBA" id="ARBA00022982"/>
    </source>
</evidence>
<dbReference type="GeneID" id="56893466"/>
<dbReference type="NCBIfam" id="NF008998">
    <property type="entry name" value="PRK12342.1"/>
    <property type="match status" value="1"/>
</dbReference>
<protein>
    <recommendedName>
        <fullName evidence="3">Protein FixA</fullName>
    </recommendedName>
</protein>
<reference evidence="5 6" key="1">
    <citation type="journal article" date="2014" name="Gut Pathog.">
        <title>Gene clusters of Hafnia alvei strain FB1 important in survival and pathogenesis: a draft genome perspective.</title>
        <authorList>
            <person name="Tan J.Y."/>
            <person name="Yin W.F."/>
            <person name="Chan K.G."/>
        </authorList>
    </citation>
    <scope>NUCLEOTIDE SEQUENCE [LARGE SCALE GENOMIC DNA]</scope>
    <source>
        <strain evidence="5 6">FB1</strain>
    </source>
</reference>
<organism evidence="5 6">
    <name type="scientific">Hafnia alvei FB1</name>
    <dbReference type="NCBI Taxonomy" id="1453496"/>
    <lineage>
        <taxon>Bacteria</taxon>
        <taxon>Pseudomonadati</taxon>
        <taxon>Pseudomonadota</taxon>
        <taxon>Gammaproteobacteria</taxon>
        <taxon>Enterobacterales</taxon>
        <taxon>Hafniaceae</taxon>
        <taxon>Hafnia</taxon>
    </lineage>
</organism>
<dbReference type="Proteomes" id="UP000029986">
    <property type="component" value="Chromosome"/>
</dbReference>
<dbReference type="InterPro" id="IPR000049">
    <property type="entry name" value="ET-Flavoprotein_bsu_CS"/>
</dbReference>
<name>A0A097R6H7_HAFAL</name>
<dbReference type="SMART" id="SM00893">
    <property type="entry name" value="ETF"/>
    <property type="match status" value="1"/>
</dbReference>
<accession>A0A097R6H7</accession>
<feature type="domain" description="Electron transfer flavoprotein alpha/beta-subunit N-terminal" evidence="4">
    <location>
        <begin position="21"/>
        <end position="214"/>
    </location>
</feature>
<dbReference type="AlphaFoldDB" id="A0A097R6H7"/>